<dbReference type="Gene3D" id="3.30.710.10">
    <property type="entry name" value="Potassium Channel Kv1.1, Chain A"/>
    <property type="match status" value="4"/>
</dbReference>
<dbReference type="OrthoDB" id="2414723at2759"/>
<feature type="domain" description="BTB" evidence="1">
    <location>
        <begin position="205"/>
        <end position="266"/>
    </location>
</feature>
<feature type="domain" description="BTB" evidence="1">
    <location>
        <begin position="5"/>
        <end position="76"/>
    </location>
</feature>
<feature type="domain" description="BTB" evidence="1">
    <location>
        <begin position="110"/>
        <end position="171"/>
    </location>
</feature>
<dbReference type="AlphaFoldDB" id="A0A7M7T4C4"/>
<sequence>MNMASSVILNVGGKLYQTERSTLERYPDSYFTSLLNDNHYDPSIRNEEGHYIVDRDGEIFRHVLNFLRDGRLVLPDGFREYELLRCEAKFFKLGELQKAIPATSLVKMASSVILNVGGKLYQTKRSTLERLIDVNDPSIRNEEGHYLLDRDGEIFRHVLNFLRSGRLVLPDGFREYDLLRCEAKFFKLGELQKAIPATSSVKMASSLTLNVGGKLYQTKRSTLERLIDVNDPSIRNEEGHYLVDRDGEIFRHVLNFLRSGRLVLPDGFREYDLLRCEAEFFKLGELQKAIQEQTRGAIGLRVGGKLYMMTIGEASKEQGSFFDKMLSGQISVPRDALGNFLVDRDGSMFRFVLGYLRDGGIFMDMTPKEFDLLKKEGEYFGLQMLVHHIESVSLMHGWTSGKPLILHLFHHNNDHCVVYANRAKAGGFFTDWKISEICSEPKILKDDIMSKEGRLVGLLDVTKVNHRQPAKKEEIFTFIFDKMGAKHKKSIQLNNGWTKVLFTT</sequence>
<dbReference type="GeneID" id="105447412"/>
<dbReference type="InterPro" id="IPR000210">
    <property type="entry name" value="BTB/POZ_dom"/>
</dbReference>
<organism evidence="2 3">
    <name type="scientific">Strongylocentrotus purpuratus</name>
    <name type="common">Purple sea urchin</name>
    <dbReference type="NCBI Taxonomy" id="7668"/>
    <lineage>
        <taxon>Eukaryota</taxon>
        <taxon>Metazoa</taxon>
        <taxon>Echinodermata</taxon>
        <taxon>Eleutherozoa</taxon>
        <taxon>Echinozoa</taxon>
        <taxon>Echinoidea</taxon>
        <taxon>Euechinoidea</taxon>
        <taxon>Echinacea</taxon>
        <taxon>Camarodonta</taxon>
        <taxon>Echinidea</taxon>
        <taxon>Strongylocentrotidae</taxon>
        <taxon>Strongylocentrotus</taxon>
    </lineage>
</organism>
<dbReference type="PANTHER" id="PTHR14499">
    <property type="entry name" value="POTASSIUM CHANNEL TETRAMERIZATION DOMAIN-CONTAINING"/>
    <property type="match status" value="1"/>
</dbReference>
<dbReference type="InterPro" id="IPR011333">
    <property type="entry name" value="SKP1/BTB/POZ_sf"/>
</dbReference>
<dbReference type="Proteomes" id="UP000007110">
    <property type="component" value="Unassembled WGS sequence"/>
</dbReference>
<accession>A0A7M7T4C4</accession>
<dbReference type="Pfam" id="PF02214">
    <property type="entry name" value="BTB_2"/>
    <property type="match status" value="4"/>
</dbReference>
<dbReference type="RefSeq" id="XP_030852920.1">
    <property type="nucleotide sequence ID" value="XM_030997060.1"/>
</dbReference>
<dbReference type="KEGG" id="spu:105447412"/>
<dbReference type="EnsemblMetazoa" id="XM_030997060">
    <property type="protein sequence ID" value="XP_030852920"/>
    <property type="gene ID" value="LOC105447412"/>
</dbReference>
<evidence type="ECO:0000313" key="2">
    <source>
        <dbReference type="EnsemblMetazoa" id="XP_030852920"/>
    </source>
</evidence>
<evidence type="ECO:0000259" key="1">
    <source>
        <dbReference type="PROSITE" id="PS50097"/>
    </source>
</evidence>
<name>A0A7M7T4C4_STRPU</name>
<protein>
    <recommendedName>
        <fullName evidence="1">BTB domain-containing protein</fullName>
    </recommendedName>
</protein>
<evidence type="ECO:0000313" key="3">
    <source>
        <dbReference type="Proteomes" id="UP000007110"/>
    </source>
</evidence>
<dbReference type="GO" id="GO:0051260">
    <property type="term" value="P:protein homooligomerization"/>
    <property type="evidence" value="ECO:0007669"/>
    <property type="project" value="InterPro"/>
</dbReference>
<dbReference type="InterPro" id="IPR003131">
    <property type="entry name" value="T1-type_BTB"/>
</dbReference>
<dbReference type="SMART" id="SM00225">
    <property type="entry name" value="BTB"/>
    <property type="match status" value="3"/>
</dbReference>
<dbReference type="SUPFAM" id="SSF54695">
    <property type="entry name" value="POZ domain"/>
    <property type="match status" value="4"/>
</dbReference>
<proteinExistence type="predicted"/>
<dbReference type="PROSITE" id="PS50097">
    <property type="entry name" value="BTB"/>
    <property type="match status" value="3"/>
</dbReference>
<keyword evidence="3" id="KW-1185">Reference proteome</keyword>
<reference evidence="2" key="2">
    <citation type="submission" date="2021-01" db="UniProtKB">
        <authorList>
            <consortium name="EnsemblMetazoa"/>
        </authorList>
    </citation>
    <scope>IDENTIFICATION</scope>
</reference>
<dbReference type="InParanoid" id="A0A7M7T4C4"/>
<reference evidence="3" key="1">
    <citation type="submission" date="2015-02" db="EMBL/GenBank/DDBJ databases">
        <title>Genome sequencing for Strongylocentrotus purpuratus.</title>
        <authorList>
            <person name="Murali S."/>
            <person name="Liu Y."/>
            <person name="Vee V."/>
            <person name="English A."/>
            <person name="Wang M."/>
            <person name="Skinner E."/>
            <person name="Han Y."/>
            <person name="Muzny D.M."/>
            <person name="Worley K.C."/>
            <person name="Gibbs R.A."/>
        </authorList>
    </citation>
    <scope>NUCLEOTIDE SEQUENCE</scope>
</reference>
<dbReference type="PANTHER" id="PTHR14499:SF144">
    <property type="entry name" value="POTASSIUM CHANNEL TETRAMERISATION-TYPE BTB DOMAIN-CONTAINING PROTEIN"/>
    <property type="match status" value="1"/>
</dbReference>